<keyword evidence="1" id="KW-0175">Coiled coil</keyword>
<dbReference type="InterPro" id="IPR016032">
    <property type="entry name" value="Sig_transdc_resp-reg_C-effctor"/>
</dbReference>
<dbReference type="SUPFAM" id="SSF46894">
    <property type="entry name" value="C-terminal effector domain of the bipartite response regulators"/>
    <property type="match status" value="1"/>
</dbReference>
<evidence type="ECO:0000256" key="1">
    <source>
        <dbReference type="SAM" id="Coils"/>
    </source>
</evidence>
<protein>
    <submittedName>
        <fullName evidence="2">Uncharacterized protein</fullName>
    </submittedName>
</protein>
<dbReference type="GO" id="GO:0003677">
    <property type="term" value="F:DNA binding"/>
    <property type="evidence" value="ECO:0007669"/>
    <property type="project" value="InterPro"/>
</dbReference>
<accession>A0A5K7ZLX4</accession>
<dbReference type="AlphaFoldDB" id="A0A5K7ZLX4"/>
<evidence type="ECO:0000313" key="2">
    <source>
        <dbReference type="EMBL" id="BBO81067.1"/>
    </source>
</evidence>
<sequence>MNQYEQKLEDLENTIRVMNEYREEIETKTVQRVLRNLRELVVHHIETLRIKCNLEGHNDFLDLIQNNIKRITDPSYKPLWNDIPLTPMETRIVDIIQQGRTSKEIAYLLGITIRGCHLPPIKYQEEIENSRYKYESKISDQ</sequence>
<name>A0A5K7ZLX4_9BACT</name>
<dbReference type="GO" id="GO:0006355">
    <property type="term" value="P:regulation of DNA-templated transcription"/>
    <property type="evidence" value="ECO:0007669"/>
    <property type="project" value="InterPro"/>
</dbReference>
<organism evidence="2 3">
    <name type="scientific">Desulfosarcina ovata subsp. sediminis</name>
    <dbReference type="NCBI Taxonomy" id="885957"/>
    <lineage>
        <taxon>Bacteria</taxon>
        <taxon>Pseudomonadati</taxon>
        <taxon>Thermodesulfobacteriota</taxon>
        <taxon>Desulfobacteria</taxon>
        <taxon>Desulfobacterales</taxon>
        <taxon>Desulfosarcinaceae</taxon>
        <taxon>Desulfosarcina</taxon>
    </lineage>
</organism>
<gene>
    <name evidence="2" type="ORF">DSCO28_16330</name>
</gene>
<feature type="coiled-coil region" evidence="1">
    <location>
        <begin position="1"/>
        <end position="31"/>
    </location>
</feature>
<dbReference type="RefSeq" id="WP_155321868.1">
    <property type="nucleotide sequence ID" value="NZ_AP021876.1"/>
</dbReference>
<proteinExistence type="predicted"/>
<reference evidence="2 3" key="1">
    <citation type="submission" date="2019-11" db="EMBL/GenBank/DDBJ databases">
        <title>Comparative genomics of hydrocarbon-degrading Desulfosarcina strains.</title>
        <authorList>
            <person name="Watanabe M."/>
            <person name="Kojima H."/>
            <person name="Fukui M."/>
        </authorList>
    </citation>
    <scope>NUCLEOTIDE SEQUENCE [LARGE SCALE GENOMIC DNA]</scope>
    <source>
        <strain evidence="2 3">28bB2T</strain>
    </source>
</reference>
<dbReference type="EMBL" id="AP021876">
    <property type="protein sequence ID" value="BBO81067.1"/>
    <property type="molecule type" value="Genomic_DNA"/>
</dbReference>
<dbReference type="KEGG" id="dov:DSCO28_16330"/>
<evidence type="ECO:0000313" key="3">
    <source>
        <dbReference type="Proteomes" id="UP000425960"/>
    </source>
</evidence>
<dbReference type="Proteomes" id="UP000425960">
    <property type="component" value="Chromosome"/>
</dbReference>